<dbReference type="SUPFAM" id="SSF82171">
    <property type="entry name" value="DPP6 N-terminal domain-like"/>
    <property type="match status" value="1"/>
</dbReference>
<dbReference type="RefSeq" id="WP_063477957.1">
    <property type="nucleotide sequence ID" value="NZ_CP147845.1"/>
</dbReference>
<dbReference type="GeneID" id="97552909"/>
<dbReference type="AlphaFoldDB" id="A0A163I246"/>
<evidence type="ECO:0000313" key="3">
    <source>
        <dbReference type="Proteomes" id="UP000076796"/>
    </source>
</evidence>
<comment type="caution">
    <text evidence="2">The sequence shown here is derived from an EMBL/GenBank/DDBJ whole genome shotgun (WGS) entry which is preliminary data.</text>
</comment>
<evidence type="ECO:0000256" key="1">
    <source>
        <dbReference type="SAM" id="SignalP"/>
    </source>
</evidence>
<evidence type="ECO:0000313" key="2">
    <source>
        <dbReference type="EMBL" id="KZS45757.1"/>
    </source>
</evidence>
<organism evidence="2 3">
    <name type="scientific">Paenibacillus glucanolyticus</name>
    <dbReference type="NCBI Taxonomy" id="59843"/>
    <lineage>
        <taxon>Bacteria</taxon>
        <taxon>Bacillati</taxon>
        <taxon>Bacillota</taxon>
        <taxon>Bacilli</taxon>
        <taxon>Bacillales</taxon>
        <taxon>Paenibacillaceae</taxon>
        <taxon>Paenibacillus</taxon>
    </lineage>
</organism>
<accession>A0A163I246</accession>
<feature type="chain" id="PRO_5039530627" description="Copper amine oxidase-like N-terminal domain-containing protein" evidence="1">
    <location>
        <begin position="27"/>
        <end position="653"/>
    </location>
</feature>
<keyword evidence="3" id="KW-1185">Reference proteome</keyword>
<name>A0A163I246_9BACL</name>
<gene>
    <name evidence="2" type="ORF">AWU65_07445</name>
</gene>
<reference evidence="2" key="1">
    <citation type="journal article" date="2016" name="Genome Announc.">
        <title>Draft genomes of two strains of Paenibacillus glucanolyticus with capability to degrade lignocellulose.</title>
        <authorList>
            <person name="Mathews S.L."/>
            <person name="Pawlak J."/>
            <person name="Grunden A.M."/>
        </authorList>
    </citation>
    <scope>NUCLEOTIDE SEQUENCE [LARGE SCALE GENOMIC DNA]</scope>
    <source>
        <strain evidence="2">SLM1</strain>
    </source>
</reference>
<dbReference type="OrthoDB" id="2590094at2"/>
<dbReference type="EMBL" id="LWMH01000001">
    <property type="protein sequence ID" value="KZS45757.1"/>
    <property type="molecule type" value="Genomic_DNA"/>
</dbReference>
<dbReference type="Proteomes" id="UP000076796">
    <property type="component" value="Unassembled WGS sequence"/>
</dbReference>
<sequence length="653" mass="73197">MITNTRRRCIAFLLLCALLIVLPEKGITSAAAVDGKEKVRHRATYIFDGTQNQVTVRTTRISFDTGMKKVSEYDFTDKTLLPSHYRFWSTNGFNMQDGVVADTPQGLKAYTVAVQSPVQGKGEVTIIYEFDYTTLSLRKVKEIQPGPRVGLEAQLGLYSLYSEKTGIQYYSLVDNKRKLSGGRLITSEDVTETDYSLSPAPASQNFGVYCPNSQLTGCYNVTFGGGKGSAVKVTENRVAYDSKQSTSTKSFMAGGTRIKWKNSYQNGTYQWTVEGSRSGGKTVSLYKGLVKEVKTFVSPGGKYLVIIADPSGGVNKTQNGKVYMYDLKTLKLVQQYDALYKAYVTGIRWASDELYVIEYYFSNPGAYPPSFYYVPEGKHFKIEYDQYRDWVNYWDSFSYEGLFYLTLPVAVTSGNGVLSYEGQPAFHMNGLYYVPLKEFADTFHIQYEVKGKELLFQRESRTSKLAASQNKQVVVDGKVFLPLGQWNKELGLKVALANRHVMNTTLQISDELRKTEAAMKTKPQAFQAIVERLQRAGDGSGGFVGDLAWEMTEADRAVLGNVQVVLNHDRSLSIRMQTNREYGEIIPVIITSRDYGKVLMELPVDMKDKYQATTTALPSHVFDGGVVTVVLPDSKESFSAFTLKLPDFDKNRF</sequence>
<dbReference type="STRING" id="59843.A3958_07005"/>
<evidence type="ECO:0008006" key="4">
    <source>
        <dbReference type="Google" id="ProtNLM"/>
    </source>
</evidence>
<feature type="signal peptide" evidence="1">
    <location>
        <begin position="1"/>
        <end position="26"/>
    </location>
</feature>
<protein>
    <recommendedName>
        <fullName evidence="4">Copper amine oxidase-like N-terminal domain-containing protein</fullName>
    </recommendedName>
</protein>
<keyword evidence="1" id="KW-0732">Signal</keyword>
<proteinExistence type="predicted"/>